<dbReference type="InterPro" id="IPR000182">
    <property type="entry name" value="GNAT_dom"/>
</dbReference>
<dbReference type="AlphaFoldDB" id="A0A6A5XE71"/>
<proteinExistence type="predicted"/>
<dbReference type="PANTHER" id="PTHR42791:SF5">
    <property type="entry name" value="HYPOTHETICAL ACETYLTRANSFERASE (EUROFUNG)"/>
    <property type="match status" value="1"/>
</dbReference>
<dbReference type="InterPro" id="IPR052523">
    <property type="entry name" value="Trichothecene_AcTrans"/>
</dbReference>
<keyword evidence="3" id="KW-1185">Reference proteome</keyword>
<dbReference type="GO" id="GO:0016747">
    <property type="term" value="F:acyltransferase activity, transferring groups other than amino-acyl groups"/>
    <property type="evidence" value="ECO:0007669"/>
    <property type="project" value="InterPro"/>
</dbReference>
<gene>
    <name evidence="2" type="ORF">BU24DRAFT_496284</name>
</gene>
<dbReference type="RefSeq" id="XP_033379510.1">
    <property type="nucleotide sequence ID" value="XM_033534186.1"/>
</dbReference>
<evidence type="ECO:0000259" key="1">
    <source>
        <dbReference type="Pfam" id="PF00583"/>
    </source>
</evidence>
<reference evidence="2" key="1">
    <citation type="journal article" date="2020" name="Stud. Mycol.">
        <title>101 Dothideomycetes genomes: a test case for predicting lifestyles and emergence of pathogens.</title>
        <authorList>
            <person name="Haridas S."/>
            <person name="Albert R."/>
            <person name="Binder M."/>
            <person name="Bloem J."/>
            <person name="Labutti K."/>
            <person name="Salamov A."/>
            <person name="Andreopoulos B."/>
            <person name="Baker S."/>
            <person name="Barry K."/>
            <person name="Bills G."/>
            <person name="Bluhm B."/>
            <person name="Cannon C."/>
            <person name="Castanera R."/>
            <person name="Culley D."/>
            <person name="Daum C."/>
            <person name="Ezra D."/>
            <person name="Gonzalez J."/>
            <person name="Henrissat B."/>
            <person name="Kuo A."/>
            <person name="Liang C."/>
            <person name="Lipzen A."/>
            <person name="Lutzoni F."/>
            <person name="Magnuson J."/>
            <person name="Mondo S."/>
            <person name="Nolan M."/>
            <person name="Ohm R."/>
            <person name="Pangilinan J."/>
            <person name="Park H.-J."/>
            <person name="Ramirez L."/>
            <person name="Alfaro M."/>
            <person name="Sun H."/>
            <person name="Tritt A."/>
            <person name="Yoshinaga Y."/>
            <person name="Zwiers L.-H."/>
            <person name="Turgeon B."/>
            <person name="Goodwin S."/>
            <person name="Spatafora J."/>
            <person name="Crous P."/>
            <person name="Grigoriev I."/>
        </authorList>
    </citation>
    <scope>NUCLEOTIDE SEQUENCE</scope>
    <source>
        <strain evidence="2">CBS 175.79</strain>
    </source>
</reference>
<dbReference type="Gene3D" id="3.40.630.30">
    <property type="match status" value="1"/>
</dbReference>
<dbReference type="InterPro" id="IPR016181">
    <property type="entry name" value="Acyl_CoA_acyltransferase"/>
</dbReference>
<dbReference type="OrthoDB" id="2115692at2759"/>
<dbReference type="GeneID" id="54291583"/>
<accession>A0A6A5XE71</accession>
<evidence type="ECO:0000313" key="2">
    <source>
        <dbReference type="EMBL" id="KAF2011171.1"/>
    </source>
</evidence>
<dbReference type="Proteomes" id="UP000799778">
    <property type="component" value="Unassembled WGS sequence"/>
</dbReference>
<evidence type="ECO:0000313" key="3">
    <source>
        <dbReference type="Proteomes" id="UP000799778"/>
    </source>
</evidence>
<dbReference type="Pfam" id="PF00583">
    <property type="entry name" value="Acetyltransf_1"/>
    <property type="match status" value="1"/>
</dbReference>
<dbReference type="SUPFAM" id="SSF55729">
    <property type="entry name" value="Acyl-CoA N-acyltransferases (Nat)"/>
    <property type="match status" value="1"/>
</dbReference>
<protein>
    <recommendedName>
        <fullName evidence="1">N-acetyltransferase domain-containing protein</fullName>
    </recommendedName>
</protein>
<organism evidence="2 3">
    <name type="scientific">Aaosphaeria arxii CBS 175.79</name>
    <dbReference type="NCBI Taxonomy" id="1450172"/>
    <lineage>
        <taxon>Eukaryota</taxon>
        <taxon>Fungi</taxon>
        <taxon>Dikarya</taxon>
        <taxon>Ascomycota</taxon>
        <taxon>Pezizomycotina</taxon>
        <taxon>Dothideomycetes</taxon>
        <taxon>Pleosporomycetidae</taxon>
        <taxon>Pleosporales</taxon>
        <taxon>Pleosporales incertae sedis</taxon>
        <taxon>Aaosphaeria</taxon>
    </lineage>
</organism>
<dbReference type="PANTHER" id="PTHR42791">
    <property type="entry name" value="GNAT FAMILY ACETYLTRANSFERASE"/>
    <property type="match status" value="1"/>
</dbReference>
<dbReference type="EMBL" id="ML978075">
    <property type="protein sequence ID" value="KAF2011171.1"/>
    <property type="molecule type" value="Genomic_DNA"/>
</dbReference>
<feature type="domain" description="N-acetyltransferase" evidence="1">
    <location>
        <begin position="37"/>
        <end position="177"/>
    </location>
</feature>
<name>A0A6A5XE71_9PLEO</name>
<sequence>MTLKLSVVQSATDFDKIAPMDHDAWKIPYNPQLKHFRPQFPTREQAIAYARENSKCRFEDRDPEKQFWLKVEDENEEVIGAAQWAVNIPAEGAERTVASWYPEGSEEREFAERFINGLWGFLGERVTRPHMVVHVEHRYRGAGRMLIKWGTAKADELGIETVISSLHSARGAYEKSGLGYIEEIPPSRDLEVENPSAKWKELQADDLSGCLMWRPVGRDFVVGEDKAPWQE</sequence>